<dbReference type="SUPFAM" id="SSF52218">
    <property type="entry name" value="Flavoproteins"/>
    <property type="match status" value="1"/>
</dbReference>
<dbReference type="AlphaFoldDB" id="A0A1V4J0Q8"/>
<evidence type="ECO:0000256" key="2">
    <source>
        <dbReference type="ARBA" id="ARBA00022643"/>
    </source>
</evidence>
<dbReference type="Gene3D" id="3.40.50.360">
    <property type="match status" value="1"/>
</dbReference>
<evidence type="ECO:0000313" key="5">
    <source>
        <dbReference type="Proteomes" id="UP000191056"/>
    </source>
</evidence>
<keyword evidence="1" id="KW-0285">Flavoprotein</keyword>
<dbReference type="Pfam" id="PF03358">
    <property type="entry name" value="FMN_red"/>
    <property type="match status" value="1"/>
</dbReference>
<dbReference type="GO" id="GO:0016491">
    <property type="term" value="F:oxidoreductase activity"/>
    <property type="evidence" value="ECO:0007669"/>
    <property type="project" value="InterPro"/>
</dbReference>
<keyword evidence="2" id="KW-0288">FMN</keyword>
<reference evidence="4 5" key="1">
    <citation type="submission" date="2017-03" db="EMBL/GenBank/DDBJ databases">
        <title>Genome sequence of Clostridium chromiireducens DSM 23318.</title>
        <authorList>
            <person name="Poehlein A."/>
            <person name="Daniel R."/>
        </authorList>
    </citation>
    <scope>NUCLEOTIDE SEQUENCE [LARGE SCALE GENOMIC DNA]</scope>
    <source>
        <strain evidence="4 5">DSM 23318</strain>
    </source>
</reference>
<dbReference type="STRING" id="225345.CLCHR_02380"/>
<dbReference type="RefSeq" id="WP_079437829.1">
    <property type="nucleotide sequence ID" value="NZ_MZGT01000003.1"/>
</dbReference>
<dbReference type="OrthoDB" id="9805976at2"/>
<dbReference type="InterPro" id="IPR005025">
    <property type="entry name" value="FMN_Rdtase-like_dom"/>
</dbReference>
<evidence type="ECO:0000256" key="1">
    <source>
        <dbReference type="ARBA" id="ARBA00022630"/>
    </source>
</evidence>
<name>A0A1V4J0Q8_9CLOT</name>
<dbReference type="PANTHER" id="PTHR43278:SF4">
    <property type="entry name" value="NAD(P)H-DEPENDENT FMN-CONTAINING OXIDOREDUCTASE YWQN-RELATED"/>
    <property type="match status" value="1"/>
</dbReference>
<dbReference type="Proteomes" id="UP000191056">
    <property type="component" value="Unassembled WGS sequence"/>
</dbReference>
<evidence type="ECO:0000259" key="3">
    <source>
        <dbReference type="Pfam" id="PF03358"/>
    </source>
</evidence>
<keyword evidence="5" id="KW-1185">Reference proteome</keyword>
<proteinExistence type="predicted"/>
<dbReference type="EMBL" id="MZGT01000003">
    <property type="protein sequence ID" value="OPJ65882.1"/>
    <property type="molecule type" value="Genomic_DNA"/>
</dbReference>
<dbReference type="PANTHER" id="PTHR43278">
    <property type="entry name" value="NAD(P)H-DEPENDENT FMN-CONTAINING OXIDOREDUCTASE YWQN-RELATED"/>
    <property type="match status" value="1"/>
</dbReference>
<organism evidence="4 5">
    <name type="scientific">Clostridium chromiireducens</name>
    <dbReference type="NCBI Taxonomy" id="225345"/>
    <lineage>
        <taxon>Bacteria</taxon>
        <taxon>Bacillati</taxon>
        <taxon>Bacillota</taxon>
        <taxon>Clostridia</taxon>
        <taxon>Eubacteriales</taxon>
        <taxon>Clostridiaceae</taxon>
        <taxon>Clostridium</taxon>
    </lineage>
</organism>
<feature type="domain" description="NADPH-dependent FMN reductase-like" evidence="3">
    <location>
        <begin position="1"/>
        <end position="99"/>
    </location>
</feature>
<protein>
    <submittedName>
        <fullName evidence="4">Iron-sulfur flavoprotein</fullName>
    </submittedName>
</protein>
<gene>
    <name evidence="4" type="ORF">CLCHR_02380</name>
</gene>
<sequence length="193" mass="21100">MKILFLNGSPRKNGYTIGVMKCIEKEIDSKHTVEWIHSYDLSVKPCLSCLQCRPNKSCILPKDDGHNVWDKIRSADILIIGSPTYFGNISGPLKILIDRNLTAFEEIAASGLEMPIPLHKGKKAIMVTACNAPFPISQLPTQSKGTLQAIEIVLKAGGYNILGSITLDGAASRNEIPLEIQEQAKMLGINLQS</sequence>
<accession>A0A1V4J0Q8</accession>
<dbReference type="InterPro" id="IPR051796">
    <property type="entry name" value="ISF_SsuE-like"/>
</dbReference>
<evidence type="ECO:0000313" key="4">
    <source>
        <dbReference type="EMBL" id="OPJ65882.1"/>
    </source>
</evidence>
<comment type="caution">
    <text evidence="4">The sequence shown here is derived from an EMBL/GenBank/DDBJ whole genome shotgun (WGS) entry which is preliminary data.</text>
</comment>
<dbReference type="InterPro" id="IPR029039">
    <property type="entry name" value="Flavoprotein-like_sf"/>
</dbReference>